<dbReference type="Proteomes" id="UP000199705">
    <property type="component" value="Unassembled WGS sequence"/>
</dbReference>
<dbReference type="InterPro" id="IPR013324">
    <property type="entry name" value="RNA_pol_sigma_r3/r4-like"/>
</dbReference>
<organism evidence="7 8">
    <name type="scientific">Mucilaginibacter gossypii</name>
    <dbReference type="NCBI Taxonomy" id="551996"/>
    <lineage>
        <taxon>Bacteria</taxon>
        <taxon>Pseudomonadati</taxon>
        <taxon>Bacteroidota</taxon>
        <taxon>Sphingobacteriia</taxon>
        <taxon>Sphingobacteriales</taxon>
        <taxon>Sphingobacteriaceae</taxon>
        <taxon>Mucilaginibacter</taxon>
    </lineage>
</organism>
<keyword evidence="8" id="KW-1185">Reference proteome</keyword>
<evidence type="ECO:0000259" key="6">
    <source>
        <dbReference type="Pfam" id="PF08281"/>
    </source>
</evidence>
<dbReference type="AlphaFoldDB" id="A0A1G7SC33"/>
<dbReference type="Gene3D" id="1.10.10.10">
    <property type="entry name" value="Winged helix-like DNA-binding domain superfamily/Winged helix DNA-binding domain"/>
    <property type="match status" value="1"/>
</dbReference>
<evidence type="ECO:0000313" key="7">
    <source>
        <dbReference type="EMBL" id="SDG20596.1"/>
    </source>
</evidence>
<comment type="similarity">
    <text evidence="1">Belongs to the sigma-70 factor family. ECF subfamily.</text>
</comment>
<dbReference type="Pfam" id="PF04542">
    <property type="entry name" value="Sigma70_r2"/>
    <property type="match status" value="1"/>
</dbReference>
<proteinExistence type="inferred from homology"/>
<dbReference type="SUPFAM" id="SSF88946">
    <property type="entry name" value="Sigma2 domain of RNA polymerase sigma factors"/>
    <property type="match status" value="1"/>
</dbReference>
<feature type="domain" description="RNA polymerase sigma factor 70 region 4 type 2" evidence="6">
    <location>
        <begin position="122"/>
        <end position="174"/>
    </location>
</feature>
<evidence type="ECO:0000256" key="4">
    <source>
        <dbReference type="ARBA" id="ARBA00023163"/>
    </source>
</evidence>
<evidence type="ECO:0000256" key="2">
    <source>
        <dbReference type="ARBA" id="ARBA00023015"/>
    </source>
</evidence>
<gene>
    <name evidence="7" type="ORF">SAMN05192573_102515</name>
</gene>
<dbReference type="NCBIfam" id="TIGR02937">
    <property type="entry name" value="sigma70-ECF"/>
    <property type="match status" value="1"/>
</dbReference>
<dbReference type="InterPro" id="IPR036388">
    <property type="entry name" value="WH-like_DNA-bd_sf"/>
</dbReference>
<dbReference type="STRING" id="551996.SAMN05192573_102515"/>
<dbReference type="InterPro" id="IPR013249">
    <property type="entry name" value="RNA_pol_sigma70_r4_t2"/>
</dbReference>
<evidence type="ECO:0000259" key="5">
    <source>
        <dbReference type="Pfam" id="PF04542"/>
    </source>
</evidence>
<dbReference type="Gene3D" id="1.10.1740.10">
    <property type="match status" value="1"/>
</dbReference>
<accession>A0A1G7SC33</accession>
<keyword evidence="4" id="KW-0804">Transcription</keyword>
<dbReference type="InterPro" id="IPR014284">
    <property type="entry name" value="RNA_pol_sigma-70_dom"/>
</dbReference>
<dbReference type="GO" id="GO:0006352">
    <property type="term" value="P:DNA-templated transcription initiation"/>
    <property type="evidence" value="ECO:0007669"/>
    <property type="project" value="InterPro"/>
</dbReference>
<sequence>MYPALTDEALMGLIQQSNPVALETLFNRYYKTLCQLCTVYTKDYTVAEEITANLFIKLWDNRDTAILNVKSYLFVAAKNLSLNHIQKKKDPVHSIEDIDLQGHVLKDRDNPFKILSGRESYDKILNLIDTLPTSQRQVLLMSRIDNLDKNEIAKVLGISVRTVETTLYQSIKKLRQLLKGQHNFTSEG</sequence>
<dbReference type="SUPFAM" id="SSF88659">
    <property type="entry name" value="Sigma3 and sigma4 domains of RNA polymerase sigma factors"/>
    <property type="match status" value="1"/>
</dbReference>
<dbReference type="Pfam" id="PF08281">
    <property type="entry name" value="Sigma70_r4_2"/>
    <property type="match status" value="1"/>
</dbReference>
<dbReference type="EMBL" id="FNCG01000002">
    <property type="protein sequence ID" value="SDG20596.1"/>
    <property type="molecule type" value="Genomic_DNA"/>
</dbReference>
<evidence type="ECO:0000256" key="3">
    <source>
        <dbReference type="ARBA" id="ARBA00023082"/>
    </source>
</evidence>
<keyword evidence="2" id="KW-0805">Transcription regulation</keyword>
<dbReference type="InterPro" id="IPR007627">
    <property type="entry name" value="RNA_pol_sigma70_r2"/>
</dbReference>
<dbReference type="PANTHER" id="PTHR43133">
    <property type="entry name" value="RNA POLYMERASE ECF-TYPE SIGMA FACTO"/>
    <property type="match status" value="1"/>
</dbReference>
<name>A0A1G7SC33_9SPHI</name>
<dbReference type="InterPro" id="IPR013325">
    <property type="entry name" value="RNA_pol_sigma_r2"/>
</dbReference>
<reference evidence="8" key="1">
    <citation type="submission" date="2016-10" db="EMBL/GenBank/DDBJ databases">
        <authorList>
            <person name="Varghese N."/>
            <person name="Submissions S."/>
        </authorList>
    </citation>
    <scope>NUCLEOTIDE SEQUENCE [LARGE SCALE GENOMIC DNA]</scope>
    <source>
        <strain evidence="8">Gh-67</strain>
    </source>
</reference>
<dbReference type="RefSeq" id="WP_091163386.1">
    <property type="nucleotide sequence ID" value="NZ_FNCG01000002.1"/>
</dbReference>
<keyword evidence="3" id="KW-0731">Sigma factor</keyword>
<feature type="domain" description="RNA polymerase sigma-70 region 2" evidence="5">
    <location>
        <begin position="25"/>
        <end position="89"/>
    </location>
</feature>
<dbReference type="GO" id="GO:0003677">
    <property type="term" value="F:DNA binding"/>
    <property type="evidence" value="ECO:0007669"/>
    <property type="project" value="InterPro"/>
</dbReference>
<dbReference type="PANTHER" id="PTHR43133:SF46">
    <property type="entry name" value="RNA POLYMERASE SIGMA-70 FACTOR ECF SUBFAMILY"/>
    <property type="match status" value="1"/>
</dbReference>
<evidence type="ECO:0000256" key="1">
    <source>
        <dbReference type="ARBA" id="ARBA00010641"/>
    </source>
</evidence>
<evidence type="ECO:0000313" key="8">
    <source>
        <dbReference type="Proteomes" id="UP000199705"/>
    </source>
</evidence>
<dbReference type="GO" id="GO:0016987">
    <property type="term" value="F:sigma factor activity"/>
    <property type="evidence" value="ECO:0007669"/>
    <property type="project" value="UniProtKB-KW"/>
</dbReference>
<dbReference type="InterPro" id="IPR039425">
    <property type="entry name" value="RNA_pol_sigma-70-like"/>
</dbReference>
<protein>
    <submittedName>
        <fullName evidence="7">RNA polymerase sigma-70 factor, ECF subfamily</fullName>
    </submittedName>
</protein>
<dbReference type="CDD" id="cd06171">
    <property type="entry name" value="Sigma70_r4"/>
    <property type="match status" value="1"/>
</dbReference>